<dbReference type="InterPro" id="IPR023410">
    <property type="entry name" value="14-3-3_domain"/>
</dbReference>
<proteinExistence type="inferred from homology"/>
<comment type="caution">
    <text evidence="4">The sequence shown here is derived from an EMBL/GenBank/DDBJ whole genome shotgun (WGS) entry which is preliminary data.</text>
</comment>
<feature type="site" description="Interaction with phosphoserine on interacting protein" evidence="2">
    <location>
        <position position="130"/>
    </location>
</feature>
<keyword evidence="5" id="KW-1185">Reference proteome</keyword>
<dbReference type="PRINTS" id="PR00305">
    <property type="entry name" value="1433ZETA"/>
</dbReference>
<dbReference type="AlphaFoldDB" id="A0AAV7ERI9"/>
<dbReference type="Pfam" id="PF00244">
    <property type="entry name" value="14-3-3"/>
    <property type="match status" value="1"/>
</dbReference>
<evidence type="ECO:0000256" key="2">
    <source>
        <dbReference type="PIRSR" id="PIRSR000868-1"/>
    </source>
</evidence>
<comment type="similarity">
    <text evidence="1">Belongs to the 14-3-3 family.</text>
</comment>
<accession>A0AAV7ERI9</accession>
<gene>
    <name evidence="4" type="ORF">H6P81_011455</name>
</gene>
<feature type="site" description="Interaction with phosphoserine on interacting protein" evidence="2">
    <location>
        <position position="57"/>
    </location>
</feature>
<dbReference type="PANTHER" id="PTHR18860">
    <property type="entry name" value="14-3-3 PROTEIN"/>
    <property type="match status" value="1"/>
</dbReference>
<dbReference type="PIRSF" id="PIRSF000868">
    <property type="entry name" value="14-3-3"/>
    <property type="match status" value="1"/>
</dbReference>
<protein>
    <recommendedName>
        <fullName evidence="3">14-3-3 domain-containing protein</fullName>
    </recommendedName>
</protein>
<evidence type="ECO:0000313" key="4">
    <source>
        <dbReference type="EMBL" id="KAG9451490.1"/>
    </source>
</evidence>
<sequence length="250" mass="28424">MSSEREKLWYKAKLAEQAERYQDMVELMNSYLMGSQLTAAETTALSVSYKHVVGQRRAALRALASIKQKEEAKGNEQNVRMIKDYMQKIQEDISKISNDIFSLIDEHLLPSSKSSESEVIYYKMKGDYYRYLSEFKTGDERKETADQSLKAYEAATNIATQDLPPTHPIRLGLSLNYSVFLYEILHSPESACHVAKQAFDDAISDLDTLSEELYKDSTLILQLLKDNLSLWTVDLSEEGGEHSKADDPEA</sequence>
<dbReference type="Proteomes" id="UP000825729">
    <property type="component" value="Unassembled WGS sequence"/>
</dbReference>
<dbReference type="InterPro" id="IPR036815">
    <property type="entry name" value="14-3-3_dom_sf"/>
</dbReference>
<evidence type="ECO:0000313" key="5">
    <source>
        <dbReference type="Proteomes" id="UP000825729"/>
    </source>
</evidence>
<evidence type="ECO:0000259" key="3">
    <source>
        <dbReference type="SMART" id="SM00101"/>
    </source>
</evidence>
<evidence type="ECO:0000256" key="1">
    <source>
        <dbReference type="ARBA" id="ARBA00006141"/>
    </source>
</evidence>
<dbReference type="SUPFAM" id="SSF48445">
    <property type="entry name" value="14-3-3 protein"/>
    <property type="match status" value="1"/>
</dbReference>
<dbReference type="InterPro" id="IPR000308">
    <property type="entry name" value="14-3-3"/>
</dbReference>
<dbReference type="Gene3D" id="1.20.190.20">
    <property type="entry name" value="14-3-3 domain"/>
    <property type="match status" value="1"/>
</dbReference>
<name>A0AAV7ERI9_ARIFI</name>
<feature type="domain" description="14-3-3" evidence="3">
    <location>
        <begin position="5"/>
        <end position="245"/>
    </location>
</feature>
<organism evidence="4 5">
    <name type="scientific">Aristolochia fimbriata</name>
    <name type="common">White veined hardy Dutchman's pipe vine</name>
    <dbReference type="NCBI Taxonomy" id="158543"/>
    <lineage>
        <taxon>Eukaryota</taxon>
        <taxon>Viridiplantae</taxon>
        <taxon>Streptophyta</taxon>
        <taxon>Embryophyta</taxon>
        <taxon>Tracheophyta</taxon>
        <taxon>Spermatophyta</taxon>
        <taxon>Magnoliopsida</taxon>
        <taxon>Magnoliidae</taxon>
        <taxon>Piperales</taxon>
        <taxon>Aristolochiaceae</taxon>
        <taxon>Aristolochia</taxon>
    </lineage>
</organism>
<reference evidence="4 5" key="1">
    <citation type="submission" date="2021-07" db="EMBL/GenBank/DDBJ databases">
        <title>The Aristolochia fimbriata genome: insights into angiosperm evolution, floral development and chemical biosynthesis.</title>
        <authorList>
            <person name="Jiao Y."/>
        </authorList>
    </citation>
    <scope>NUCLEOTIDE SEQUENCE [LARGE SCALE GENOMIC DNA]</scope>
    <source>
        <strain evidence="4">IBCAS-2021</strain>
        <tissue evidence="4">Leaf</tissue>
    </source>
</reference>
<dbReference type="EMBL" id="JAINDJ010000004">
    <property type="protein sequence ID" value="KAG9451490.1"/>
    <property type="molecule type" value="Genomic_DNA"/>
</dbReference>
<dbReference type="SMART" id="SM00101">
    <property type="entry name" value="14_3_3"/>
    <property type="match status" value="1"/>
</dbReference>